<feature type="domain" description="HTH tetR-type" evidence="5">
    <location>
        <begin position="13"/>
        <end position="73"/>
    </location>
</feature>
<dbReference type="InterPro" id="IPR041347">
    <property type="entry name" value="MftR_C"/>
</dbReference>
<dbReference type="KEGG" id="nps:KRR39_02960"/>
<dbReference type="PROSITE" id="PS50977">
    <property type="entry name" value="HTH_TETR_2"/>
    <property type="match status" value="1"/>
</dbReference>
<organism evidence="6 7">
    <name type="scientific">Nocardioides panacis</name>
    <dbReference type="NCBI Taxonomy" id="2849501"/>
    <lineage>
        <taxon>Bacteria</taxon>
        <taxon>Bacillati</taxon>
        <taxon>Actinomycetota</taxon>
        <taxon>Actinomycetes</taxon>
        <taxon>Propionibacteriales</taxon>
        <taxon>Nocardioidaceae</taxon>
        <taxon>Nocardioides</taxon>
    </lineage>
</organism>
<dbReference type="InterPro" id="IPR050109">
    <property type="entry name" value="HTH-type_TetR-like_transc_reg"/>
</dbReference>
<reference evidence="6" key="1">
    <citation type="submission" date="2021-06" db="EMBL/GenBank/DDBJ databases">
        <title>Complete genome sequence of Nocardioides sp. G188.</title>
        <authorList>
            <person name="Im W.-T."/>
        </authorList>
    </citation>
    <scope>NUCLEOTIDE SEQUENCE</scope>
    <source>
        <strain evidence="6">G188</strain>
    </source>
</reference>
<gene>
    <name evidence="6" type="ORF">KRR39_02960</name>
</gene>
<dbReference type="PANTHER" id="PTHR30055:SF238">
    <property type="entry name" value="MYCOFACTOCIN BIOSYNTHESIS TRANSCRIPTIONAL REGULATOR MFTR-RELATED"/>
    <property type="match status" value="1"/>
</dbReference>
<protein>
    <submittedName>
        <fullName evidence="6">TetR family transcriptional regulator</fullName>
    </submittedName>
</protein>
<dbReference type="Proteomes" id="UP000683575">
    <property type="component" value="Chromosome"/>
</dbReference>
<dbReference type="AlphaFoldDB" id="A0A975T0V2"/>
<dbReference type="GO" id="GO:0000976">
    <property type="term" value="F:transcription cis-regulatory region binding"/>
    <property type="evidence" value="ECO:0007669"/>
    <property type="project" value="TreeGrafter"/>
</dbReference>
<dbReference type="GO" id="GO:0003700">
    <property type="term" value="F:DNA-binding transcription factor activity"/>
    <property type="evidence" value="ECO:0007669"/>
    <property type="project" value="TreeGrafter"/>
</dbReference>
<evidence type="ECO:0000313" key="6">
    <source>
        <dbReference type="EMBL" id="QWZ08829.1"/>
    </source>
</evidence>
<dbReference type="RefSeq" id="WP_216940675.1">
    <property type="nucleotide sequence ID" value="NZ_CP077062.1"/>
</dbReference>
<evidence type="ECO:0000256" key="2">
    <source>
        <dbReference type="ARBA" id="ARBA00023125"/>
    </source>
</evidence>
<dbReference type="InterPro" id="IPR001647">
    <property type="entry name" value="HTH_TetR"/>
</dbReference>
<evidence type="ECO:0000259" key="5">
    <source>
        <dbReference type="PROSITE" id="PS50977"/>
    </source>
</evidence>
<name>A0A975T0V2_9ACTN</name>
<dbReference type="Pfam" id="PF00440">
    <property type="entry name" value="TetR_N"/>
    <property type="match status" value="1"/>
</dbReference>
<evidence type="ECO:0000256" key="1">
    <source>
        <dbReference type="ARBA" id="ARBA00023015"/>
    </source>
</evidence>
<feature type="DNA-binding region" description="H-T-H motif" evidence="4">
    <location>
        <begin position="36"/>
        <end position="55"/>
    </location>
</feature>
<proteinExistence type="predicted"/>
<evidence type="ECO:0000256" key="4">
    <source>
        <dbReference type="PROSITE-ProRule" id="PRU00335"/>
    </source>
</evidence>
<dbReference type="PANTHER" id="PTHR30055">
    <property type="entry name" value="HTH-TYPE TRANSCRIPTIONAL REGULATOR RUTR"/>
    <property type="match status" value="1"/>
</dbReference>
<accession>A0A975T0V2</accession>
<keyword evidence="2 4" id="KW-0238">DNA-binding</keyword>
<dbReference type="EMBL" id="CP077062">
    <property type="protein sequence ID" value="QWZ08829.1"/>
    <property type="molecule type" value="Genomic_DNA"/>
</dbReference>
<keyword evidence="3" id="KW-0804">Transcription</keyword>
<evidence type="ECO:0000313" key="7">
    <source>
        <dbReference type="Proteomes" id="UP000683575"/>
    </source>
</evidence>
<sequence>MPTELTLRDHARGAVRDEVMKRAWLLFAEQGFEATTVDQIAAAAGMSRRTFFRYFSGKDELVLERLLESGDRVAAALRDRPSDEPAWTALRAAFDEVVRPQEQHAAHSRALQLMLRDEPAVRASVLERRRRWEEVLTPLVAVRLPRRHGGRGPDVRAAALTAGALACLEVAQEAWVDEPRSRLSTLLDQAMAAVHPA</sequence>
<keyword evidence="7" id="KW-1185">Reference proteome</keyword>
<keyword evidence="1" id="KW-0805">Transcription regulation</keyword>
<dbReference type="Pfam" id="PF17754">
    <property type="entry name" value="TetR_C_14"/>
    <property type="match status" value="1"/>
</dbReference>
<evidence type="ECO:0000256" key="3">
    <source>
        <dbReference type="ARBA" id="ARBA00023163"/>
    </source>
</evidence>